<dbReference type="Proteomes" id="UP001569200">
    <property type="component" value="Unassembled WGS sequence"/>
</dbReference>
<accession>A0ABV4M115</accession>
<name>A0ABV4M115_VIBSP</name>
<proteinExistence type="predicted"/>
<feature type="transmembrane region" description="Helical" evidence="1">
    <location>
        <begin position="37"/>
        <end position="55"/>
    </location>
</feature>
<feature type="transmembrane region" description="Helical" evidence="1">
    <location>
        <begin position="75"/>
        <end position="97"/>
    </location>
</feature>
<evidence type="ECO:0000256" key="1">
    <source>
        <dbReference type="SAM" id="Phobius"/>
    </source>
</evidence>
<protein>
    <submittedName>
        <fullName evidence="2">Uncharacterized protein</fullName>
    </submittedName>
</protein>
<feature type="transmembrane region" description="Helical" evidence="1">
    <location>
        <begin position="162"/>
        <end position="181"/>
    </location>
</feature>
<dbReference type="EMBL" id="JBGOOW010000076">
    <property type="protein sequence ID" value="MEZ8183996.1"/>
    <property type="molecule type" value="Genomic_DNA"/>
</dbReference>
<organism evidence="2 3">
    <name type="scientific">Vibrio splendidus</name>
    <dbReference type="NCBI Taxonomy" id="29497"/>
    <lineage>
        <taxon>Bacteria</taxon>
        <taxon>Pseudomonadati</taxon>
        <taxon>Pseudomonadota</taxon>
        <taxon>Gammaproteobacteria</taxon>
        <taxon>Vibrionales</taxon>
        <taxon>Vibrionaceae</taxon>
        <taxon>Vibrio</taxon>
    </lineage>
</organism>
<keyword evidence="1" id="KW-1133">Transmembrane helix</keyword>
<dbReference type="RefSeq" id="WP_371691483.1">
    <property type="nucleotide sequence ID" value="NZ_JBGOOW010000076.1"/>
</dbReference>
<evidence type="ECO:0000313" key="2">
    <source>
        <dbReference type="EMBL" id="MEZ8183996.1"/>
    </source>
</evidence>
<reference evidence="2 3" key="1">
    <citation type="submission" date="2024-06" db="EMBL/GenBank/DDBJ databases">
        <authorList>
            <person name="Steensen K."/>
            <person name="Seneca J."/>
            <person name="Bartlau N."/>
            <person name="Yu A.X."/>
            <person name="Polz M.F."/>
        </authorList>
    </citation>
    <scope>NUCLEOTIDE SEQUENCE [LARGE SCALE GENOMIC DNA]</scope>
    <source>
        <strain evidence="2 3">1F145</strain>
    </source>
</reference>
<keyword evidence="3" id="KW-1185">Reference proteome</keyword>
<comment type="caution">
    <text evidence="2">The sequence shown here is derived from an EMBL/GenBank/DDBJ whole genome shotgun (WGS) entry which is preliminary data.</text>
</comment>
<feature type="transmembrane region" description="Helical" evidence="1">
    <location>
        <begin position="187"/>
        <end position="210"/>
    </location>
</feature>
<evidence type="ECO:0000313" key="3">
    <source>
        <dbReference type="Proteomes" id="UP001569200"/>
    </source>
</evidence>
<gene>
    <name evidence="2" type="ORF">ACED33_25360</name>
</gene>
<keyword evidence="1" id="KW-0472">Membrane</keyword>
<keyword evidence="1" id="KW-0812">Transmembrane</keyword>
<sequence>MCNKNHRAAHCTATVLDFAYAQYSVQWQKIGNMQSSASSILTVISIIASLMVGVISQISDVNLLLSSLGAFSYSFYLAFLFAFIYLFIAGYFVFSIIKPKSVDVVKYPVKLQEILISETQYADDGHHDIPLIVDSTMLLKVNEEIVNIHDVVEKNQKNYNKCLVSSFFSLLSSFIALGHVVSPIFKGNIFIMSIVGILGYLCILGLIYIFKEER</sequence>